<name>A0A9K3IJL8_HELAN</name>
<evidence type="ECO:0000313" key="2">
    <source>
        <dbReference type="Proteomes" id="UP000215914"/>
    </source>
</evidence>
<dbReference type="EMBL" id="MNCJ02000322">
    <property type="protein sequence ID" value="KAF5797639.1"/>
    <property type="molecule type" value="Genomic_DNA"/>
</dbReference>
<organism evidence="1 2">
    <name type="scientific">Helianthus annuus</name>
    <name type="common">Common sunflower</name>
    <dbReference type="NCBI Taxonomy" id="4232"/>
    <lineage>
        <taxon>Eukaryota</taxon>
        <taxon>Viridiplantae</taxon>
        <taxon>Streptophyta</taxon>
        <taxon>Embryophyta</taxon>
        <taxon>Tracheophyta</taxon>
        <taxon>Spermatophyta</taxon>
        <taxon>Magnoliopsida</taxon>
        <taxon>eudicotyledons</taxon>
        <taxon>Gunneridae</taxon>
        <taxon>Pentapetalae</taxon>
        <taxon>asterids</taxon>
        <taxon>campanulids</taxon>
        <taxon>Asterales</taxon>
        <taxon>Asteraceae</taxon>
        <taxon>Asteroideae</taxon>
        <taxon>Heliantheae alliance</taxon>
        <taxon>Heliantheae</taxon>
        <taxon>Helianthus</taxon>
    </lineage>
</organism>
<gene>
    <name evidence="1" type="ORF">HanXRQr2_Chr07g0283011</name>
</gene>
<proteinExistence type="predicted"/>
<evidence type="ECO:0000313" key="1">
    <source>
        <dbReference type="EMBL" id="KAF5797639.1"/>
    </source>
</evidence>
<sequence length="51" mass="5770">MLIGFVALMTWGLLWFPFVLSHRICAFQLHGYPATPPLPPLLGLKVMNDMD</sequence>
<keyword evidence="2" id="KW-1185">Reference proteome</keyword>
<dbReference type="AlphaFoldDB" id="A0A9K3IJL8"/>
<reference evidence="1" key="1">
    <citation type="journal article" date="2017" name="Nature">
        <title>The sunflower genome provides insights into oil metabolism, flowering and Asterid evolution.</title>
        <authorList>
            <person name="Badouin H."/>
            <person name="Gouzy J."/>
            <person name="Grassa C.J."/>
            <person name="Murat F."/>
            <person name="Staton S.E."/>
            <person name="Cottret L."/>
            <person name="Lelandais-Briere C."/>
            <person name="Owens G.L."/>
            <person name="Carrere S."/>
            <person name="Mayjonade B."/>
            <person name="Legrand L."/>
            <person name="Gill N."/>
            <person name="Kane N.C."/>
            <person name="Bowers J.E."/>
            <person name="Hubner S."/>
            <person name="Bellec A."/>
            <person name="Berard A."/>
            <person name="Berges H."/>
            <person name="Blanchet N."/>
            <person name="Boniface M.C."/>
            <person name="Brunel D."/>
            <person name="Catrice O."/>
            <person name="Chaidir N."/>
            <person name="Claudel C."/>
            <person name="Donnadieu C."/>
            <person name="Faraut T."/>
            <person name="Fievet G."/>
            <person name="Helmstetter N."/>
            <person name="King M."/>
            <person name="Knapp S.J."/>
            <person name="Lai Z."/>
            <person name="Le Paslier M.C."/>
            <person name="Lippi Y."/>
            <person name="Lorenzon L."/>
            <person name="Mandel J.R."/>
            <person name="Marage G."/>
            <person name="Marchand G."/>
            <person name="Marquand E."/>
            <person name="Bret-Mestries E."/>
            <person name="Morien E."/>
            <person name="Nambeesan S."/>
            <person name="Nguyen T."/>
            <person name="Pegot-Espagnet P."/>
            <person name="Pouilly N."/>
            <person name="Raftis F."/>
            <person name="Sallet E."/>
            <person name="Schiex T."/>
            <person name="Thomas J."/>
            <person name="Vandecasteele C."/>
            <person name="Vares D."/>
            <person name="Vear F."/>
            <person name="Vautrin S."/>
            <person name="Crespi M."/>
            <person name="Mangin B."/>
            <person name="Burke J.M."/>
            <person name="Salse J."/>
            <person name="Munos S."/>
            <person name="Vincourt P."/>
            <person name="Rieseberg L.H."/>
            <person name="Langlade N.B."/>
        </authorList>
    </citation>
    <scope>NUCLEOTIDE SEQUENCE</scope>
    <source>
        <tissue evidence="1">Leaves</tissue>
    </source>
</reference>
<reference evidence="1" key="2">
    <citation type="submission" date="2020-06" db="EMBL/GenBank/DDBJ databases">
        <title>Helianthus annuus Genome sequencing and assembly Release 2.</title>
        <authorList>
            <person name="Gouzy J."/>
            <person name="Langlade N."/>
            <person name="Munos S."/>
        </authorList>
    </citation>
    <scope>NUCLEOTIDE SEQUENCE</scope>
    <source>
        <tissue evidence="1">Leaves</tissue>
    </source>
</reference>
<dbReference type="Gramene" id="mRNA:HanXRQr2_Chr07g0283011">
    <property type="protein sequence ID" value="mRNA:HanXRQr2_Chr07g0283011"/>
    <property type="gene ID" value="HanXRQr2_Chr07g0283011"/>
</dbReference>
<accession>A0A9K3IJL8</accession>
<comment type="caution">
    <text evidence="1">The sequence shown here is derived from an EMBL/GenBank/DDBJ whole genome shotgun (WGS) entry which is preliminary data.</text>
</comment>
<protein>
    <submittedName>
        <fullName evidence="1">Uncharacterized protein</fullName>
    </submittedName>
</protein>
<dbReference type="Proteomes" id="UP000215914">
    <property type="component" value="Unassembled WGS sequence"/>
</dbReference>